<feature type="compositionally biased region" description="Basic and acidic residues" evidence="1">
    <location>
        <begin position="1"/>
        <end position="14"/>
    </location>
</feature>
<feature type="region of interest" description="Disordered" evidence="1">
    <location>
        <begin position="65"/>
        <end position="102"/>
    </location>
</feature>
<dbReference type="Proteomes" id="UP000034235">
    <property type="component" value="Unassembled WGS sequence"/>
</dbReference>
<gene>
    <name evidence="2" type="ORF">US86_C0001G0303</name>
</gene>
<evidence type="ECO:0000256" key="1">
    <source>
        <dbReference type="SAM" id="MobiDB-lite"/>
    </source>
</evidence>
<organism evidence="2 3">
    <name type="scientific">Candidatus Daviesbacteria bacterium GW2011_GWA2_38_24</name>
    <dbReference type="NCBI Taxonomy" id="1618422"/>
    <lineage>
        <taxon>Bacteria</taxon>
        <taxon>Candidatus Daviesiibacteriota</taxon>
    </lineage>
</organism>
<comment type="caution">
    <text evidence="2">The sequence shown here is derived from an EMBL/GenBank/DDBJ whole genome shotgun (WGS) entry which is preliminary data.</text>
</comment>
<feature type="region of interest" description="Disordered" evidence="1">
    <location>
        <begin position="1"/>
        <end position="32"/>
    </location>
</feature>
<name>A0A0G0MR17_9BACT</name>
<reference evidence="2 3" key="1">
    <citation type="journal article" date="2015" name="Nature">
        <title>rRNA introns, odd ribosomes, and small enigmatic genomes across a large radiation of phyla.</title>
        <authorList>
            <person name="Brown C.T."/>
            <person name="Hug L.A."/>
            <person name="Thomas B.C."/>
            <person name="Sharon I."/>
            <person name="Castelle C.J."/>
            <person name="Singh A."/>
            <person name="Wilkins M.J."/>
            <person name="Williams K.H."/>
            <person name="Banfield J.F."/>
        </authorList>
    </citation>
    <scope>NUCLEOTIDE SEQUENCE [LARGE SCALE GENOMIC DNA]</scope>
</reference>
<protein>
    <submittedName>
        <fullName evidence="2">Uncharacterized protein</fullName>
    </submittedName>
</protein>
<evidence type="ECO:0000313" key="2">
    <source>
        <dbReference type="EMBL" id="KKQ67376.1"/>
    </source>
</evidence>
<feature type="compositionally biased region" description="Polar residues" evidence="1">
    <location>
        <begin position="72"/>
        <end position="82"/>
    </location>
</feature>
<dbReference type="EMBL" id="LBUP01000001">
    <property type="protein sequence ID" value="KKQ67376.1"/>
    <property type="molecule type" value="Genomic_DNA"/>
</dbReference>
<dbReference type="AlphaFoldDB" id="A0A0G0MR17"/>
<sequence>MDPEKPTMTEKQAERLAFGSMSSPKPEGGRTTRRNIIKRAFQGVAAAILGKAAYEYGENVVKPAAEQDQRNQDAINKESSAWQPIRETQEAIRKDAQNSSGK</sequence>
<proteinExistence type="predicted"/>
<feature type="compositionally biased region" description="Basic and acidic residues" evidence="1">
    <location>
        <begin position="87"/>
        <end position="96"/>
    </location>
</feature>
<evidence type="ECO:0000313" key="3">
    <source>
        <dbReference type="Proteomes" id="UP000034235"/>
    </source>
</evidence>
<accession>A0A0G0MR17</accession>